<dbReference type="GO" id="GO:0005524">
    <property type="term" value="F:ATP binding"/>
    <property type="evidence" value="ECO:0007669"/>
    <property type="project" value="UniProtKB-KW"/>
</dbReference>
<evidence type="ECO:0000259" key="9">
    <source>
        <dbReference type="PROSITE" id="PS50893"/>
    </source>
</evidence>
<dbReference type="EMBL" id="JBBPCO010000018">
    <property type="protein sequence ID" value="MEK8090873.1"/>
    <property type="molecule type" value="Genomic_DNA"/>
</dbReference>
<dbReference type="InterPro" id="IPR017871">
    <property type="entry name" value="ABC_transporter-like_CS"/>
</dbReference>
<dbReference type="PANTHER" id="PTHR24220">
    <property type="entry name" value="IMPORT ATP-BINDING PROTEIN"/>
    <property type="match status" value="1"/>
</dbReference>
<dbReference type="InterPro" id="IPR027417">
    <property type="entry name" value="P-loop_NTPase"/>
</dbReference>
<keyword evidence="10" id="KW-0449">Lipoprotein</keyword>
<dbReference type="InterPro" id="IPR011924">
    <property type="entry name" value="LolD_lipo_ATP-bd"/>
</dbReference>
<accession>A0ABU9DDT5</accession>
<proteinExistence type="inferred from homology"/>
<evidence type="ECO:0000256" key="3">
    <source>
        <dbReference type="ARBA" id="ARBA00022519"/>
    </source>
</evidence>
<dbReference type="InterPro" id="IPR003439">
    <property type="entry name" value="ABC_transporter-like_ATP-bd"/>
</dbReference>
<dbReference type="InterPro" id="IPR003593">
    <property type="entry name" value="AAA+_ATPase"/>
</dbReference>
<dbReference type="CDD" id="cd03255">
    <property type="entry name" value="ABC_MJ0796_LolCDE_FtsE"/>
    <property type="match status" value="1"/>
</dbReference>
<feature type="domain" description="ABC transporter" evidence="9">
    <location>
        <begin position="5"/>
        <end position="234"/>
    </location>
</feature>
<comment type="caution">
    <text evidence="10">The sequence shown here is derived from an EMBL/GenBank/DDBJ whole genome shotgun (WGS) entry which is preliminary data.</text>
</comment>
<keyword evidence="5 8" id="KW-0067">ATP-binding</keyword>
<dbReference type="NCBIfam" id="TIGR02211">
    <property type="entry name" value="LolD_lipo_ex"/>
    <property type="match status" value="1"/>
</dbReference>
<dbReference type="Gene3D" id="3.40.50.300">
    <property type="entry name" value="P-loop containing nucleotide triphosphate hydrolases"/>
    <property type="match status" value="1"/>
</dbReference>
<evidence type="ECO:0000256" key="4">
    <source>
        <dbReference type="ARBA" id="ARBA00022741"/>
    </source>
</evidence>
<dbReference type="PROSITE" id="PS00211">
    <property type="entry name" value="ABC_TRANSPORTER_1"/>
    <property type="match status" value="1"/>
</dbReference>
<comment type="function">
    <text evidence="8">Part of the ABC transporter complex LolCDE involved in the translocation of mature outer membrane-directed lipoproteins, from the inner membrane to the periplasmic chaperone, LolA. Responsible for the formation of the LolA-lipoprotein complex in an ATP-dependent manner.</text>
</comment>
<dbReference type="Proteomes" id="UP001446205">
    <property type="component" value="Unassembled WGS sequence"/>
</dbReference>
<keyword evidence="3 8" id="KW-0997">Cell inner membrane</keyword>
<dbReference type="EC" id="7.6.2.-" evidence="8"/>
<dbReference type="Pfam" id="PF00005">
    <property type="entry name" value="ABC_tran"/>
    <property type="match status" value="1"/>
</dbReference>
<keyword evidence="4 8" id="KW-0547">Nucleotide-binding</keyword>
<protein>
    <recommendedName>
        <fullName evidence="8">Lipoprotein-releasing system ATP-binding protein LolD</fullName>
        <ecNumber evidence="8">7.6.2.-</ecNumber>
    </recommendedName>
</protein>
<reference evidence="10 11" key="1">
    <citation type="submission" date="2024-04" db="EMBL/GenBank/DDBJ databases">
        <authorList>
            <person name="Abashina T."/>
            <person name="Shaikin A."/>
        </authorList>
    </citation>
    <scope>NUCLEOTIDE SEQUENCE [LARGE SCALE GENOMIC DNA]</scope>
    <source>
        <strain evidence="10 11">AAFK</strain>
    </source>
</reference>
<dbReference type="PROSITE" id="PS50893">
    <property type="entry name" value="ABC_TRANSPORTER_2"/>
    <property type="match status" value="1"/>
</dbReference>
<sequence>MNEILRAEQLRRNFRQGRTDLEVVKGIDLAIGAGESVGIVGASGSGKSTLLHLLGGLDKPNAGRIWFEGKDLFAMGEAARGRLRNQGMGFVYQFHHLLPEFTALENVMMPLLIGRVSKAGAARQASDMLDRVGLGQRLSHKPGELSGGERQRAAIARALVGRPRLLLADEPTGNLDSRTAGQIHDLLLELNRSLGTSLVVVTHDPKLAARMQRVYEILDGQIIAQHAGNTGLSS</sequence>
<keyword evidence="6 8" id="KW-1278">Translocase</keyword>
<dbReference type="SUPFAM" id="SSF52540">
    <property type="entry name" value="P-loop containing nucleoside triphosphate hydrolases"/>
    <property type="match status" value="1"/>
</dbReference>
<evidence type="ECO:0000256" key="7">
    <source>
        <dbReference type="ARBA" id="ARBA00023136"/>
    </source>
</evidence>
<evidence type="ECO:0000313" key="10">
    <source>
        <dbReference type="EMBL" id="MEK8090873.1"/>
    </source>
</evidence>
<evidence type="ECO:0000256" key="1">
    <source>
        <dbReference type="ARBA" id="ARBA00022448"/>
    </source>
</evidence>
<evidence type="ECO:0000256" key="6">
    <source>
        <dbReference type="ARBA" id="ARBA00022967"/>
    </source>
</evidence>
<keyword evidence="2 8" id="KW-1003">Cell membrane</keyword>
<gene>
    <name evidence="8 10" type="primary">lolD</name>
    <name evidence="10" type="ORF">WOB96_14030</name>
</gene>
<keyword evidence="7 8" id="KW-0472">Membrane</keyword>
<evidence type="ECO:0000313" key="11">
    <source>
        <dbReference type="Proteomes" id="UP001446205"/>
    </source>
</evidence>
<dbReference type="RefSeq" id="WP_341371928.1">
    <property type="nucleotide sequence ID" value="NZ_JBBPCO010000018.1"/>
</dbReference>
<keyword evidence="11" id="KW-1185">Reference proteome</keyword>
<name>A0ABU9DDT5_9PROT</name>
<dbReference type="InterPro" id="IPR017911">
    <property type="entry name" value="MacB-like_ATP-bd"/>
</dbReference>
<comment type="similarity">
    <text evidence="8">Belongs to the ABC transporter superfamily. Lipoprotein translocase (TC 3.A.1.125) family.</text>
</comment>
<evidence type="ECO:0000256" key="5">
    <source>
        <dbReference type="ARBA" id="ARBA00022840"/>
    </source>
</evidence>
<comment type="subcellular location">
    <subcellularLocation>
        <location evidence="8">Cell inner membrane</location>
        <topology evidence="8">Peripheral membrane protein</topology>
    </subcellularLocation>
</comment>
<dbReference type="PANTHER" id="PTHR24220:SF689">
    <property type="entry name" value="LIPOPROTEIN-RELEASING SYSTEM ATP-BINDING PROTEIN LOLD"/>
    <property type="match status" value="1"/>
</dbReference>
<dbReference type="InterPro" id="IPR015854">
    <property type="entry name" value="ABC_transpr_LolD-like"/>
</dbReference>
<dbReference type="SMART" id="SM00382">
    <property type="entry name" value="AAA"/>
    <property type="match status" value="1"/>
</dbReference>
<keyword evidence="1 8" id="KW-0813">Transport</keyword>
<comment type="subunit">
    <text evidence="8">The complex is composed of two ATP-binding proteins (LolD) and two transmembrane proteins (LolC and LolE).</text>
</comment>
<organism evidence="10 11">
    <name type="scientific">Thermithiobacillus plumbiphilus</name>
    <dbReference type="NCBI Taxonomy" id="1729899"/>
    <lineage>
        <taxon>Bacteria</taxon>
        <taxon>Pseudomonadati</taxon>
        <taxon>Pseudomonadota</taxon>
        <taxon>Acidithiobacillia</taxon>
        <taxon>Acidithiobacillales</taxon>
        <taxon>Thermithiobacillaceae</taxon>
        <taxon>Thermithiobacillus</taxon>
    </lineage>
</organism>
<evidence type="ECO:0000256" key="8">
    <source>
        <dbReference type="RuleBase" id="RU367068"/>
    </source>
</evidence>
<evidence type="ECO:0000256" key="2">
    <source>
        <dbReference type="ARBA" id="ARBA00022475"/>
    </source>
</evidence>